<comment type="caution">
    <text evidence="2">The sequence shown here is derived from an EMBL/GenBank/DDBJ whole genome shotgun (WGS) entry which is preliminary data.</text>
</comment>
<dbReference type="Proteomes" id="UP000284476">
    <property type="component" value="Unassembled WGS sequence"/>
</dbReference>
<evidence type="ECO:0000256" key="1">
    <source>
        <dbReference type="SAM" id="MobiDB-lite"/>
    </source>
</evidence>
<gene>
    <name evidence="2" type="ORF">D2T30_15765</name>
</gene>
<name>A0A443JE36_9RHOB</name>
<evidence type="ECO:0000313" key="2">
    <source>
        <dbReference type="EMBL" id="RWR18815.1"/>
    </source>
</evidence>
<feature type="region of interest" description="Disordered" evidence="1">
    <location>
        <begin position="97"/>
        <end position="129"/>
    </location>
</feature>
<dbReference type="EMBL" id="SAUZ01000018">
    <property type="protein sequence ID" value="RWR18815.1"/>
    <property type="molecule type" value="Genomic_DNA"/>
</dbReference>
<dbReference type="AlphaFoldDB" id="A0A443JE36"/>
<accession>A0A443JE36</accession>
<dbReference type="RefSeq" id="WP_128209666.1">
    <property type="nucleotide sequence ID" value="NZ_JBHRSO010000024.1"/>
</dbReference>
<proteinExistence type="predicted"/>
<evidence type="ECO:0000313" key="3">
    <source>
        <dbReference type="Proteomes" id="UP000284476"/>
    </source>
</evidence>
<sequence>MNLSEMSLKDAVELHEVLEKIIRAAGCLAELPVRGEQRLAIDMAPGGPIVIVTHYEIPSTVKTPLAQPGDERFALADADARDEDVALVLEPVQSASEEVQPLAASANPSPRTAPKPVSSPVVTGPLSDDEKATVRDMAAKGFTASGIAKTLNRRTQTVALLLSQERRPKAETVGKSAAPAATPAKVAATAGKAAISVAAPPREPSAADASTESSAAVLASDLHGENLRIWQFLDALGYEVGFDAELDFDLVDGLAAGTKLGQLALDLDVDAGQLKKRFRALSECVLDRYGKVTIDGQQRLWTMLKARAIRSRKAA</sequence>
<protein>
    <submittedName>
        <fullName evidence="2">Uncharacterized protein</fullName>
    </submittedName>
</protein>
<reference evidence="2 3" key="1">
    <citation type="submission" date="2019-01" db="EMBL/GenBank/DDBJ databases">
        <title>Sinorhodobacter populi sp. nov. isolated from the symptomatic bark tissue of Populus euramericana canker.</title>
        <authorList>
            <person name="Xu G."/>
        </authorList>
    </citation>
    <scope>NUCLEOTIDE SEQUENCE [LARGE SCALE GENOMIC DNA]</scope>
    <source>
        <strain evidence="2 3">SK2B-1</strain>
    </source>
</reference>
<organism evidence="2 3">
    <name type="scientific">Paenirhodobacter populi</name>
    <dbReference type="NCBI Taxonomy" id="2306993"/>
    <lineage>
        <taxon>Bacteria</taxon>
        <taxon>Pseudomonadati</taxon>
        <taxon>Pseudomonadota</taxon>
        <taxon>Alphaproteobacteria</taxon>
        <taxon>Rhodobacterales</taxon>
        <taxon>Rhodobacter group</taxon>
        <taxon>Paenirhodobacter</taxon>
    </lineage>
</organism>